<keyword evidence="4" id="KW-1185">Reference proteome</keyword>
<dbReference type="SUPFAM" id="SSF53474">
    <property type="entry name" value="alpha/beta-Hydrolases"/>
    <property type="match status" value="1"/>
</dbReference>
<organism evidence="3 4">
    <name type="scientific">Elsinoe ampelina</name>
    <dbReference type="NCBI Taxonomy" id="302913"/>
    <lineage>
        <taxon>Eukaryota</taxon>
        <taxon>Fungi</taxon>
        <taxon>Dikarya</taxon>
        <taxon>Ascomycota</taxon>
        <taxon>Pezizomycotina</taxon>
        <taxon>Dothideomycetes</taxon>
        <taxon>Dothideomycetidae</taxon>
        <taxon>Myriangiales</taxon>
        <taxon>Elsinoaceae</taxon>
        <taxon>Elsinoe</taxon>
    </lineage>
</organism>
<protein>
    <submittedName>
        <fullName evidence="3">Putative siderophore esterase</fullName>
    </submittedName>
</protein>
<dbReference type="PANTHER" id="PTHR40841">
    <property type="entry name" value="SIDEROPHORE TRIACETYLFUSARININE C ESTERASE"/>
    <property type="match status" value="1"/>
</dbReference>
<dbReference type="InterPro" id="IPR029058">
    <property type="entry name" value="AB_hydrolase_fold"/>
</dbReference>
<dbReference type="PANTHER" id="PTHR40841:SF2">
    <property type="entry name" value="SIDEROPHORE-DEGRADING ESTERASE (EUROFUNG)"/>
    <property type="match status" value="1"/>
</dbReference>
<evidence type="ECO:0000313" key="3">
    <source>
        <dbReference type="EMBL" id="KAF2220757.1"/>
    </source>
</evidence>
<dbReference type="EMBL" id="ML992512">
    <property type="protein sequence ID" value="KAF2220757.1"/>
    <property type="molecule type" value="Genomic_DNA"/>
</dbReference>
<evidence type="ECO:0000313" key="4">
    <source>
        <dbReference type="Proteomes" id="UP000799538"/>
    </source>
</evidence>
<name>A0A6A6G4Z4_9PEZI</name>
<dbReference type="InterPro" id="IPR052558">
    <property type="entry name" value="Siderophore_Hydrolase_D"/>
</dbReference>
<reference evidence="4" key="1">
    <citation type="journal article" date="2020" name="Stud. Mycol.">
        <title>101 Dothideomycetes genomes: A test case for predicting lifestyles and emergence of pathogens.</title>
        <authorList>
            <person name="Haridas S."/>
            <person name="Albert R."/>
            <person name="Binder M."/>
            <person name="Bloem J."/>
            <person name="LaButti K."/>
            <person name="Salamov A."/>
            <person name="Andreopoulos B."/>
            <person name="Baker S."/>
            <person name="Barry K."/>
            <person name="Bills G."/>
            <person name="Bluhm B."/>
            <person name="Cannon C."/>
            <person name="Castanera R."/>
            <person name="Culley D."/>
            <person name="Daum C."/>
            <person name="Ezra D."/>
            <person name="Gonzalez J."/>
            <person name="Henrissat B."/>
            <person name="Kuo A."/>
            <person name="Liang C."/>
            <person name="Lipzen A."/>
            <person name="Lutzoni F."/>
            <person name="Magnuson J."/>
            <person name="Mondo S."/>
            <person name="Nolan M."/>
            <person name="Ohm R."/>
            <person name="Pangilinan J."/>
            <person name="Park H.-J."/>
            <person name="Ramirez L."/>
            <person name="Alfaro M."/>
            <person name="Sun H."/>
            <person name="Tritt A."/>
            <person name="Yoshinaga Y."/>
            <person name="Zwiers L.-H."/>
            <person name="Turgeon B."/>
            <person name="Goodwin S."/>
            <person name="Spatafora J."/>
            <person name="Crous P."/>
            <person name="Grigoriev I."/>
        </authorList>
    </citation>
    <scope>NUCLEOTIDE SEQUENCE [LARGE SCALE GENOMIC DNA]</scope>
    <source>
        <strain evidence="4">CECT 20119</strain>
    </source>
</reference>
<accession>A0A6A6G4Z4</accession>
<dbReference type="GO" id="GO:0016788">
    <property type="term" value="F:hydrolase activity, acting on ester bonds"/>
    <property type="evidence" value="ECO:0007669"/>
    <property type="project" value="TreeGrafter"/>
</dbReference>
<gene>
    <name evidence="3" type="ORF">BDZ85DRAFT_30713</name>
</gene>
<evidence type="ECO:0000256" key="2">
    <source>
        <dbReference type="ARBA" id="ARBA00022801"/>
    </source>
</evidence>
<proteinExistence type="inferred from homology"/>
<comment type="similarity">
    <text evidence="1">Belongs to the esterase D family.</text>
</comment>
<dbReference type="InterPro" id="IPR000801">
    <property type="entry name" value="Esterase-like"/>
</dbReference>
<dbReference type="OrthoDB" id="446683at2759"/>
<evidence type="ECO:0000256" key="1">
    <source>
        <dbReference type="ARBA" id="ARBA00005622"/>
    </source>
</evidence>
<keyword evidence="2" id="KW-0378">Hydrolase</keyword>
<dbReference type="Proteomes" id="UP000799538">
    <property type="component" value="Unassembled WGS sequence"/>
</dbReference>
<dbReference type="Gene3D" id="3.40.50.1820">
    <property type="entry name" value="alpha/beta hydrolase"/>
    <property type="match status" value="1"/>
</dbReference>
<dbReference type="Pfam" id="PF00756">
    <property type="entry name" value="Esterase"/>
    <property type="match status" value="1"/>
</dbReference>
<sequence>MAGGDDIQISRSVTINLPNSEEFLLEGPDGDYLIQMSWPLHWREKSPPGQRSLPVIYIVDGNALFLTATECAWRRSASSHFSGGGIVVAVGYPLPHGKLYDAKRRSNDLTPPTTPSLPGYGGADDFLDFIEHTVRAAVRMRFPETAISREALYGHSYGGLFSLFALLSRPRSFDCFMASSPSIWWNHGCIFDEARRFLQSEQLVGDERPSLMMFWGSLEQDPPQWDGEPLDHWEARKQVAADLKMADNARHMCHMLRGGGKLRTLSHAEYDHEEHTSTMTCSISRSLTSFFEDWPFLEQQA</sequence>
<dbReference type="AlphaFoldDB" id="A0A6A6G4Z4"/>